<comment type="caution">
    <text evidence="14">The sequence shown here is derived from an EMBL/GenBank/DDBJ whole genome shotgun (WGS) entry which is preliminary data.</text>
</comment>
<keyword evidence="7" id="KW-0694">RNA-binding</keyword>
<dbReference type="PROSITE" id="PS51194">
    <property type="entry name" value="HELICASE_CTER"/>
    <property type="match status" value="1"/>
</dbReference>
<sequence length="890" mass="97938">MKDKLTLAAHELRKLQEGRPSKRPRSSSTFAEEDLYQSPTSPPSYEDVVDSDTDDSEEQLSSEDEEHHDPYAFEDQGRVNFKSCLTRELKAKSDVSSASRENVASSFAEMGVAPPLHAALSRMSIRVPTEIQAACIPPLLAGRDCIGNAKTGSGKTIAFAIPILQKLSEDPYGIFALVLTPTRELAFQISEQFAVLGVAIGIRTSVVVGGMDMMAQALELGSHPHVVVATPGRIVDHLRSNGELNLSRVKFLVLDEADRLLTSTFAPELKFLFETLPSDRQTCLFTATLTPAIESLVEAPPRPGKAKPFVHRTRSTVETVATLKQYYVLVPSHVRESYLYHLLCNPPESIVSLRRAPPEPIKSDKSRKKSRQGDKARMSRKPGLDDEDIPIQPPPTIIFCTKPRTVAYLTHLLQNLSIRSTALHSRLTQRERLTSLSLFRSSFIPVLVSTDVGARGLDIEDVAMVINWDLPNEPEEYTHRVGRTARAGKGGVAISFVTEKDEERVSRIEGRIGTQLEVMPMPEEEVLEKLNVVSTGKRLANMVGSRATMTTCMENTDWDFVLQFVSEPLDLEVHHVPEKPIAERSNSAAPVQVPTPPDSFAASPADSPVEDDTLVSVSTTFFPGAQIHSLPPDLVLLSSDSVFFYVHTHSLHGASENGFAGLLPPSSKAPPGQLGPVVMVSESSTILNIILHAVYDMSCSHYSPPFDSLTAALSVLRNYGLSVKRYAGPSTPLHSLLLSHAPLYPLELYALAASYDLYELAVSTSCHLLSFSLASLTDDMADRIGARYLKRLFFLHFGRADALKRLLLPPPHPHAPTNDCDFTEQKRLTRAWALASAYLAWDARPDLSTNAIESALAPLGDQLTCELCRKALQDRLRTLIVQWSVVKRTI</sequence>
<gene>
    <name evidence="14" type="ORF">AZE42_00600</name>
</gene>
<feature type="domain" description="DEAD-box RNA helicase Q" evidence="13">
    <location>
        <begin position="105"/>
        <end position="133"/>
    </location>
</feature>
<feature type="compositionally biased region" description="Acidic residues" evidence="10">
    <location>
        <begin position="47"/>
        <end position="64"/>
    </location>
</feature>
<dbReference type="GO" id="GO:0003723">
    <property type="term" value="F:RNA binding"/>
    <property type="evidence" value="ECO:0007669"/>
    <property type="project" value="UniProtKB-KW"/>
</dbReference>
<dbReference type="PANTHER" id="PTHR47959">
    <property type="entry name" value="ATP-DEPENDENT RNA HELICASE RHLE-RELATED"/>
    <property type="match status" value="1"/>
</dbReference>
<evidence type="ECO:0000313" key="15">
    <source>
        <dbReference type="Proteomes" id="UP000183567"/>
    </source>
</evidence>
<dbReference type="InterPro" id="IPR001650">
    <property type="entry name" value="Helicase_C-like"/>
</dbReference>
<evidence type="ECO:0008006" key="16">
    <source>
        <dbReference type="Google" id="ProtNLM"/>
    </source>
</evidence>
<dbReference type="GO" id="GO:0003724">
    <property type="term" value="F:RNA helicase activity"/>
    <property type="evidence" value="ECO:0007669"/>
    <property type="project" value="InterPro"/>
</dbReference>
<dbReference type="SUPFAM" id="SSF52540">
    <property type="entry name" value="P-loop containing nucleoside triphosphate hydrolases"/>
    <property type="match status" value="2"/>
</dbReference>
<dbReference type="Gene3D" id="3.40.50.300">
    <property type="entry name" value="P-loop containing nucleotide triphosphate hydrolases"/>
    <property type="match status" value="2"/>
</dbReference>
<dbReference type="GO" id="GO:0042254">
    <property type="term" value="P:ribosome biogenesis"/>
    <property type="evidence" value="ECO:0007669"/>
    <property type="project" value="UniProtKB-KW"/>
</dbReference>
<dbReference type="InterPro" id="IPR014001">
    <property type="entry name" value="Helicase_ATP-bd"/>
</dbReference>
<dbReference type="InterPro" id="IPR011545">
    <property type="entry name" value="DEAD/DEAH_box_helicase_dom"/>
</dbReference>
<dbReference type="InterPro" id="IPR000629">
    <property type="entry name" value="RNA-helicase_DEAD-box_CS"/>
</dbReference>
<dbReference type="AlphaFoldDB" id="A0A1J8Q5S0"/>
<dbReference type="SMART" id="SM00487">
    <property type="entry name" value="DEXDc"/>
    <property type="match status" value="1"/>
</dbReference>
<dbReference type="PROSITE" id="PS51195">
    <property type="entry name" value="Q_MOTIF"/>
    <property type="match status" value="1"/>
</dbReference>
<keyword evidence="6" id="KW-0067">ATP-binding</keyword>
<dbReference type="EMBL" id="LVVM01002220">
    <property type="protein sequence ID" value="OJA17006.1"/>
    <property type="molecule type" value="Genomic_DNA"/>
</dbReference>
<dbReference type="GO" id="GO:0010467">
    <property type="term" value="P:gene expression"/>
    <property type="evidence" value="ECO:0007669"/>
    <property type="project" value="UniProtKB-ARBA"/>
</dbReference>
<dbReference type="OrthoDB" id="10261904at2759"/>
<evidence type="ECO:0000256" key="3">
    <source>
        <dbReference type="ARBA" id="ARBA00022741"/>
    </source>
</evidence>
<dbReference type="GO" id="GO:0005634">
    <property type="term" value="C:nucleus"/>
    <property type="evidence" value="ECO:0007669"/>
    <property type="project" value="UniProtKB-SubCell"/>
</dbReference>
<dbReference type="CDD" id="cd18787">
    <property type="entry name" value="SF2_C_DEAD"/>
    <property type="match status" value="1"/>
</dbReference>
<dbReference type="PROSITE" id="PS00039">
    <property type="entry name" value="DEAD_ATP_HELICASE"/>
    <property type="match status" value="1"/>
</dbReference>
<evidence type="ECO:0000256" key="6">
    <source>
        <dbReference type="ARBA" id="ARBA00022840"/>
    </source>
</evidence>
<evidence type="ECO:0000259" key="11">
    <source>
        <dbReference type="PROSITE" id="PS51192"/>
    </source>
</evidence>
<keyword evidence="2" id="KW-0690">Ribosome biogenesis</keyword>
<dbReference type="InterPro" id="IPR050079">
    <property type="entry name" value="DEAD_box_RNA_helicase"/>
</dbReference>
<feature type="domain" description="Helicase C-terminal" evidence="12">
    <location>
        <begin position="383"/>
        <end position="527"/>
    </location>
</feature>
<keyword evidence="8" id="KW-0539">Nucleus</keyword>
<evidence type="ECO:0000256" key="1">
    <source>
        <dbReference type="ARBA" id="ARBA00004123"/>
    </source>
</evidence>
<feature type="domain" description="Helicase ATP-binding" evidence="11">
    <location>
        <begin position="136"/>
        <end position="307"/>
    </location>
</feature>
<evidence type="ECO:0000256" key="2">
    <source>
        <dbReference type="ARBA" id="ARBA00022517"/>
    </source>
</evidence>
<dbReference type="PANTHER" id="PTHR47959:SF24">
    <property type="entry name" value="ATP-DEPENDENT RNA HELICASE"/>
    <property type="match status" value="1"/>
</dbReference>
<feature type="compositionally biased region" description="Basic and acidic residues" evidence="10">
    <location>
        <begin position="1"/>
        <end position="20"/>
    </location>
</feature>
<feature type="short sequence motif" description="Q motif" evidence="9">
    <location>
        <begin position="105"/>
        <end position="133"/>
    </location>
</feature>
<dbReference type="CDD" id="cd17955">
    <property type="entry name" value="DEADc_DDX49"/>
    <property type="match status" value="1"/>
</dbReference>
<dbReference type="InterPro" id="IPR027417">
    <property type="entry name" value="P-loop_NTPase"/>
</dbReference>
<comment type="subcellular location">
    <subcellularLocation>
        <location evidence="1">Nucleus</location>
    </subcellularLocation>
</comment>
<organism evidence="14 15">
    <name type="scientific">Rhizopogon vesiculosus</name>
    <dbReference type="NCBI Taxonomy" id="180088"/>
    <lineage>
        <taxon>Eukaryota</taxon>
        <taxon>Fungi</taxon>
        <taxon>Dikarya</taxon>
        <taxon>Basidiomycota</taxon>
        <taxon>Agaricomycotina</taxon>
        <taxon>Agaricomycetes</taxon>
        <taxon>Agaricomycetidae</taxon>
        <taxon>Boletales</taxon>
        <taxon>Suillineae</taxon>
        <taxon>Rhizopogonaceae</taxon>
        <taxon>Rhizopogon</taxon>
    </lineage>
</organism>
<dbReference type="Pfam" id="PF00271">
    <property type="entry name" value="Helicase_C"/>
    <property type="match status" value="1"/>
</dbReference>
<dbReference type="GO" id="GO:0005524">
    <property type="term" value="F:ATP binding"/>
    <property type="evidence" value="ECO:0007669"/>
    <property type="project" value="UniProtKB-KW"/>
</dbReference>
<dbReference type="GO" id="GO:0016787">
    <property type="term" value="F:hydrolase activity"/>
    <property type="evidence" value="ECO:0007669"/>
    <property type="project" value="UniProtKB-KW"/>
</dbReference>
<evidence type="ECO:0000256" key="7">
    <source>
        <dbReference type="ARBA" id="ARBA00022884"/>
    </source>
</evidence>
<feature type="region of interest" description="Disordered" evidence="10">
    <location>
        <begin position="354"/>
        <end position="389"/>
    </location>
</feature>
<dbReference type="Proteomes" id="UP000183567">
    <property type="component" value="Unassembled WGS sequence"/>
</dbReference>
<evidence type="ECO:0000313" key="14">
    <source>
        <dbReference type="EMBL" id="OJA17006.1"/>
    </source>
</evidence>
<dbReference type="Pfam" id="PF00270">
    <property type="entry name" value="DEAD"/>
    <property type="match status" value="1"/>
</dbReference>
<keyword evidence="3" id="KW-0547">Nucleotide-binding</keyword>
<protein>
    <recommendedName>
        <fullName evidence="16">RNA helicase</fullName>
    </recommendedName>
</protein>
<keyword evidence="5" id="KW-0347">Helicase</keyword>
<evidence type="ECO:0000256" key="4">
    <source>
        <dbReference type="ARBA" id="ARBA00022801"/>
    </source>
</evidence>
<dbReference type="GO" id="GO:0005829">
    <property type="term" value="C:cytosol"/>
    <property type="evidence" value="ECO:0007669"/>
    <property type="project" value="TreeGrafter"/>
</dbReference>
<reference evidence="14 15" key="1">
    <citation type="submission" date="2016-03" db="EMBL/GenBank/DDBJ databases">
        <title>Comparative genomics of the ectomycorrhizal sister species Rhizopogon vinicolor and Rhizopogon vesiculosus (Basidiomycota: Boletales) reveals a divergence of the mating type B locus.</title>
        <authorList>
            <person name="Mujic A.B."/>
            <person name="Kuo A."/>
            <person name="Tritt A."/>
            <person name="Lipzen A."/>
            <person name="Chen C."/>
            <person name="Johnson J."/>
            <person name="Sharma A."/>
            <person name="Barry K."/>
            <person name="Grigoriev I.V."/>
            <person name="Spatafora J.W."/>
        </authorList>
    </citation>
    <scope>NUCLEOTIDE SEQUENCE [LARGE SCALE GENOMIC DNA]</scope>
    <source>
        <strain evidence="14 15">AM-OR11-056</strain>
    </source>
</reference>
<name>A0A1J8Q5S0_9AGAM</name>
<dbReference type="PROSITE" id="PS51192">
    <property type="entry name" value="HELICASE_ATP_BIND_1"/>
    <property type="match status" value="1"/>
</dbReference>
<dbReference type="SMART" id="SM00490">
    <property type="entry name" value="HELICc"/>
    <property type="match status" value="1"/>
</dbReference>
<evidence type="ECO:0000256" key="8">
    <source>
        <dbReference type="ARBA" id="ARBA00023242"/>
    </source>
</evidence>
<dbReference type="STRING" id="180088.A0A1J8Q5S0"/>
<evidence type="ECO:0000259" key="13">
    <source>
        <dbReference type="PROSITE" id="PS51195"/>
    </source>
</evidence>
<dbReference type="InterPro" id="IPR014014">
    <property type="entry name" value="RNA_helicase_DEAD_Q_motif"/>
</dbReference>
<feature type="region of interest" description="Disordered" evidence="10">
    <location>
        <begin position="1"/>
        <end position="73"/>
    </location>
</feature>
<proteinExistence type="predicted"/>
<evidence type="ECO:0000259" key="12">
    <source>
        <dbReference type="PROSITE" id="PS51194"/>
    </source>
</evidence>
<evidence type="ECO:0000256" key="5">
    <source>
        <dbReference type="ARBA" id="ARBA00022806"/>
    </source>
</evidence>
<keyword evidence="4" id="KW-0378">Hydrolase</keyword>
<accession>A0A1J8Q5S0</accession>
<keyword evidence="15" id="KW-1185">Reference proteome</keyword>
<evidence type="ECO:0000256" key="10">
    <source>
        <dbReference type="SAM" id="MobiDB-lite"/>
    </source>
</evidence>
<evidence type="ECO:0000256" key="9">
    <source>
        <dbReference type="PROSITE-ProRule" id="PRU00552"/>
    </source>
</evidence>